<gene>
    <name evidence="2" type="ORF">HHL11_08370</name>
</gene>
<evidence type="ECO:0000256" key="1">
    <source>
        <dbReference type="SAM" id="SignalP"/>
    </source>
</evidence>
<organism evidence="2 3">
    <name type="scientific">Ramlibacter agri</name>
    <dbReference type="NCBI Taxonomy" id="2728837"/>
    <lineage>
        <taxon>Bacteria</taxon>
        <taxon>Pseudomonadati</taxon>
        <taxon>Pseudomonadota</taxon>
        <taxon>Betaproteobacteria</taxon>
        <taxon>Burkholderiales</taxon>
        <taxon>Comamonadaceae</taxon>
        <taxon>Ramlibacter</taxon>
    </lineage>
</organism>
<comment type="caution">
    <text evidence="2">The sequence shown here is derived from an EMBL/GenBank/DDBJ whole genome shotgun (WGS) entry which is preliminary data.</text>
</comment>
<reference evidence="2 3" key="1">
    <citation type="submission" date="2020-04" db="EMBL/GenBank/DDBJ databases">
        <title>Ramlibacter sp. G-1-2-2 isolated from soil.</title>
        <authorList>
            <person name="Dahal R.H."/>
        </authorList>
    </citation>
    <scope>NUCLEOTIDE SEQUENCE [LARGE SCALE GENOMIC DNA]</scope>
    <source>
        <strain evidence="2 3">G-1-2-2</strain>
    </source>
</reference>
<dbReference type="AlphaFoldDB" id="A0A848H2G1"/>
<dbReference type="Proteomes" id="UP000541185">
    <property type="component" value="Unassembled WGS sequence"/>
</dbReference>
<sequence>MNPNKHHVFALTAALVSCSASAVDTTMTQAGYTGLGITPNARLLDWGRFEFAYDNQLPGAQPSTHGSNYVAGFGMFPNFEFSGRLAANSNPDNCFVNVCHGVRDLSASGKFAIGIDARNRFRLGLGATDVGGAATNFRSYYGVLTFDAGSYEASAGLAKRSTSGGNRPRSPLDGPFASAAWQPLPWVRGQLEYTDGSSFAGVRLFAPKQWLPEGWSAYIGANLALNDTKFTERNWWSAGVSIPLYKVPSLPAAGAQAPAPALADAQKPLPVYEARTLPAPAAPTPNGGASVPAQRAAEPLPPAQPIGNERLEALAQALRAKGLEDISVGRMADGSIAIRANNATYNWNSADAIGAALGAVARELGDDRVAYRLVITQRQLPLVAVTGQADCLRQWIQGTNTCAGGELSTPGTMALDRLEEGANWVVSGLQPSWKTLRISLSPVLRTTVGTEVGVLDYSAGINVGFRQPLWPGADFEWRVQQELAHSNDFGSGGLLESRAIRNGTERLAFTQTVRVPLERWFAPGDDLAIRRWGLAAVTAQGTVGRVGNHFDGVYGALRWEPGDGRHRVNLQGGVFDNADYHAVPNEPKSARPLLLGYRYNVAPTRTYLEATGGQFMNNDRGLQLGVRQWFSDVAVQLYWRRTQVSSLTRSFAGIEFSIPIGPRKDMNPSELQLTGTPRFSHAVESLIGGSNNAVVTGRGVQPPTPTLEAMHNSDRASLLYFEDNIRRIRDAAR</sequence>
<name>A0A848H2G1_9BURK</name>
<evidence type="ECO:0000313" key="2">
    <source>
        <dbReference type="EMBL" id="NML43761.1"/>
    </source>
</evidence>
<keyword evidence="3" id="KW-1185">Reference proteome</keyword>
<proteinExistence type="predicted"/>
<dbReference type="Pfam" id="PF06082">
    <property type="entry name" value="YjbH"/>
    <property type="match status" value="1"/>
</dbReference>
<feature type="signal peptide" evidence="1">
    <location>
        <begin position="1"/>
        <end position="22"/>
    </location>
</feature>
<dbReference type="EMBL" id="JABBFX010000001">
    <property type="protein sequence ID" value="NML43761.1"/>
    <property type="molecule type" value="Genomic_DNA"/>
</dbReference>
<dbReference type="InterPro" id="IPR010344">
    <property type="entry name" value="YbjH"/>
</dbReference>
<protein>
    <submittedName>
        <fullName evidence="2">YjbH domain-containing protein</fullName>
    </submittedName>
</protein>
<accession>A0A848H2G1</accession>
<dbReference type="RefSeq" id="WP_169417948.1">
    <property type="nucleotide sequence ID" value="NZ_JABBFX010000001.1"/>
</dbReference>
<evidence type="ECO:0000313" key="3">
    <source>
        <dbReference type="Proteomes" id="UP000541185"/>
    </source>
</evidence>
<keyword evidence="1" id="KW-0732">Signal</keyword>
<dbReference type="PROSITE" id="PS51257">
    <property type="entry name" value="PROKAR_LIPOPROTEIN"/>
    <property type="match status" value="1"/>
</dbReference>
<feature type="chain" id="PRO_5032327838" evidence="1">
    <location>
        <begin position="23"/>
        <end position="733"/>
    </location>
</feature>